<organism evidence="1 2">
    <name type="scientific">Ensete ventricosum</name>
    <name type="common">Abyssinian banana</name>
    <name type="synonym">Musa ensete</name>
    <dbReference type="NCBI Taxonomy" id="4639"/>
    <lineage>
        <taxon>Eukaryota</taxon>
        <taxon>Viridiplantae</taxon>
        <taxon>Streptophyta</taxon>
        <taxon>Embryophyta</taxon>
        <taxon>Tracheophyta</taxon>
        <taxon>Spermatophyta</taxon>
        <taxon>Magnoliopsida</taxon>
        <taxon>Liliopsida</taxon>
        <taxon>Zingiberales</taxon>
        <taxon>Musaceae</taxon>
        <taxon>Ensete</taxon>
    </lineage>
</organism>
<proteinExistence type="predicted"/>
<accession>A0A426XQW2</accession>
<dbReference type="InterPro" id="IPR052164">
    <property type="entry name" value="Anthracycline_SecMetBiosynth"/>
</dbReference>
<evidence type="ECO:0000313" key="1">
    <source>
        <dbReference type="EMBL" id="RRT41887.1"/>
    </source>
</evidence>
<name>A0A426XQW2_ENSVE</name>
<dbReference type="EMBL" id="AMZH03018224">
    <property type="protein sequence ID" value="RRT41887.1"/>
    <property type="molecule type" value="Genomic_DNA"/>
</dbReference>
<dbReference type="SUPFAM" id="SSF54593">
    <property type="entry name" value="Glyoxalase/Bleomycin resistance protein/Dihydroxybiphenyl dioxygenase"/>
    <property type="match status" value="1"/>
</dbReference>
<reference evidence="1 2" key="1">
    <citation type="journal article" date="2014" name="Agronomy (Basel)">
        <title>A Draft Genome Sequence for Ensete ventricosum, the Drought-Tolerant Tree Against Hunger.</title>
        <authorList>
            <person name="Harrison J."/>
            <person name="Moore K.A."/>
            <person name="Paszkiewicz K."/>
            <person name="Jones T."/>
            <person name="Grant M."/>
            <person name="Ambacheew D."/>
            <person name="Muzemil S."/>
            <person name="Studholme D.J."/>
        </authorList>
    </citation>
    <scope>NUCLEOTIDE SEQUENCE [LARGE SCALE GENOMIC DNA]</scope>
</reference>
<dbReference type="InterPro" id="IPR029068">
    <property type="entry name" value="Glyas_Bleomycin-R_OHBP_Dase"/>
</dbReference>
<dbReference type="Proteomes" id="UP000287651">
    <property type="component" value="Unassembled WGS sequence"/>
</dbReference>
<comment type="caution">
    <text evidence="1">The sequence shown here is derived from an EMBL/GenBank/DDBJ whole genome shotgun (WGS) entry which is preliminary data.</text>
</comment>
<gene>
    <name evidence="1" type="ORF">B296_00042691</name>
</gene>
<protein>
    <recommendedName>
        <fullName evidence="3">Glyoxalase/fosfomycin resistance/dioxygenase domain-containing protein</fullName>
    </recommendedName>
</protein>
<evidence type="ECO:0008006" key="3">
    <source>
        <dbReference type="Google" id="ProtNLM"/>
    </source>
</evidence>
<dbReference type="PANTHER" id="PTHR33993:SF14">
    <property type="entry name" value="GB|AAF24581.1"/>
    <property type="match status" value="1"/>
</dbReference>
<sequence length="131" mass="14762">MVEYSERSTYCRSVAFASSIVSAIESGRGKAMANAGGVAFRWVLQLHRDVPRAARFYSEGLDFSVSVCTLRWAELQSGPLKLALMHSPRFRSVTIFLFEYSLTPFWSDPCAMRSSTMPSYFADQLFVDCPH</sequence>
<dbReference type="PANTHER" id="PTHR33993">
    <property type="entry name" value="GLYOXALASE-RELATED"/>
    <property type="match status" value="1"/>
</dbReference>
<dbReference type="AlphaFoldDB" id="A0A426XQW2"/>
<evidence type="ECO:0000313" key="2">
    <source>
        <dbReference type="Proteomes" id="UP000287651"/>
    </source>
</evidence>